<organism evidence="6 7">
    <name type="scientific">Agreia bicolorata</name>
    <dbReference type="NCBI Taxonomy" id="110935"/>
    <lineage>
        <taxon>Bacteria</taxon>
        <taxon>Bacillati</taxon>
        <taxon>Actinomycetota</taxon>
        <taxon>Actinomycetes</taxon>
        <taxon>Micrococcales</taxon>
        <taxon>Microbacteriaceae</taxon>
        <taxon>Agreia</taxon>
    </lineage>
</organism>
<protein>
    <submittedName>
        <fullName evidence="6">Peptide/nickel transport system substrate-binding protein</fullName>
    </submittedName>
</protein>
<dbReference type="PANTHER" id="PTHR30290">
    <property type="entry name" value="PERIPLASMIC BINDING COMPONENT OF ABC TRANSPORTER"/>
    <property type="match status" value="1"/>
</dbReference>
<evidence type="ECO:0000256" key="1">
    <source>
        <dbReference type="ARBA" id="ARBA00005695"/>
    </source>
</evidence>
<keyword evidence="2" id="KW-0813">Transport</keyword>
<dbReference type="InterPro" id="IPR030678">
    <property type="entry name" value="Peptide/Ni-bd"/>
</dbReference>
<dbReference type="PROSITE" id="PS51257">
    <property type="entry name" value="PROKAR_LIPOPROTEIN"/>
    <property type="match status" value="1"/>
</dbReference>
<feature type="chain" id="PRO_5039159111" evidence="4">
    <location>
        <begin position="31"/>
        <end position="512"/>
    </location>
</feature>
<dbReference type="InterPro" id="IPR000914">
    <property type="entry name" value="SBP_5_dom"/>
</dbReference>
<evidence type="ECO:0000256" key="3">
    <source>
        <dbReference type="ARBA" id="ARBA00022729"/>
    </source>
</evidence>
<comment type="similarity">
    <text evidence="1">Belongs to the bacterial solute-binding protein 5 family.</text>
</comment>
<reference evidence="7" key="1">
    <citation type="submission" date="2017-02" db="EMBL/GenBank/DDBJ databases">
        <authorList>
            <person name="Varghese N."/>
            <person name="Submissions S."/>
        </authorList>
    </citation>
    <scope>NUCLEOTIDE SEQUENCE [LARGE SCALE GENOMIC DNA]</scope>
    <source>
        <strain evidence="7">VKM Ac-2052</strain>
    </source>
</reference>
<dbReference type="PIRSF" id="PIRSF002741">
    <property type="entry name" value="MppA"/>
    <property type="match status" value="1"/>
</dbReference>
<dbReference type="RefSeq" id="WP_244893099.1">
    <property type="nucleotide sequence ID" value="NZ_FUYG01000001.1"/>
</dbReference>
<dbReference type="GO" id="GO:0042597">
    <property type="term" value="C:periplasmic space"/>
    <property type="evidence" value="ECO:0007669"/>
    <property type="project" value="UniProtKB-ARBA"/>
</dbReference>
<dbReference type="Gene3D" id="3.40.190.10">
    <property type="entry name" value="Periplasmic binding protein-like II"/>
    <property type="match status" value="1"/>
</dbReference>
<dbReference type="GO" id="GO:0015833">
    <property type="term" value="P:peptide transport"/>
    <property type="evidence" value="ECO:0007669"/>
    <property type="project" value="TreeGrafter"/>
</dbReference>
<gene>
    <name evidence="6" type="ORF">SAMN06295879_0081</name>
</gene>
<dbReference type="PANTHER" id="PTHR30290:SF9">
    <property type="entry name" value="OLIGOPEPTIDE-BINDING PROTEIN APPA"/>
    <property type="match status" value="1"/>
</dbReference>
<dbReference type="GO" id="GO:0043190">
    <property type="term" value="C:ATP-binding cassette (ABC) transporter complex"/>
    <property type="evidence" value="ECO:0007669"/>
    <property type="project" value="InterPro"/>
</dbReference>
<evidence type="ECO:0000313" key="6">
    <source>
        <dbReference type="EMBL" id="SKA79542.1"/>
    </source>
</evidence>
<dbReference type="EMBL" id="FUYG01000001">
    <property type="protein sequence ID" value="SKA79542.1"/>
    <property type="molecule type" value="Genomic_DNA"/>
</dbReference>
<sequence length="512" mass="55144">MHPKETTMFRWKRLAAVAAVVALGLTGCSAASGDGGNSAGTLTIGQILQPSTFAAAQSNWANESPYMQAVYDTLLTADTKGELQPGLATKWEYNDDKTQLTLTLRDDVKFTDGTALDAEAVAKNLVRFRDGAGPNASYLVDMTDAVATDAKTVTITMKASNPALLTYLSQNAGLVEAPSAFDSADIQTVPVGSGPYTLDTAATVVGTSYVFDKNPDYWNPDNQHYDKIVMNVYADPTALLNAIKGGQVNAANTLNNNDVAQMEASGFTANPLELNWAGLTLMDRNGTVDPALANVKVRQAINYAFDKDAMLKTVESGFGTVTTQVFPERSAAYDKSLDSEYDYNPAKAKELLAEAGYANGVTIQMPSSPLLGTATFTLIQQQLADVGITVEYTEPGNNFISDILTPKYPVVYIPLQQGGDWELIQFLISPTATFNPYHTSDDTVNGYIATVQNGTEEEAAQAAKDLNKYLVDNAWFAPWYRPQSTYVTDANTTAVVQPGNAVPYLWNIKPKA</sequence>
<evidence type="ECO:0000259" key="5">
    <source>
        <dbReference type="Pfam" id="PF00496"/>
    </source>
</evidence>
<dbReference type="InterPro" id="IPR039424">
    <property type="entry name" value="SBP_5"/>
</dbReference>
<proteinExistence type="inferred from homology"/>
<evidence type="ECO:0000313" key="7">
    <source>
        <dbReference type="Proteomes" id="UP000189735"/>
    </source>
</evidence>
<dbReference type="AlphaFoldDB" id="A0A1T4WQ99"/>
<evidence type="ECO:0000256" key="4">
    <source>
        <dbReference type="SAM" id="SignalP"/>
    </source>
</evidence>
<name>A0A1T4WQ99_9MICO</name>
<accession>A0A1T4WQ99</accession>
<dbReference type="Gene3D" id="3.10.105.10">
    <property type="entry name" value="Dipeptide-binding Protein, Domain 3"/>
    <property type="match status" value="1"/>
</dbReference>
<dbReference type="Pfam" id="PF00496">
    <property type="entry name" value="SBP_bac_5"/>
    <property type="match status" value="1"/>
</dbReference>
<dbReference type="Proteomes" id="UP000189735">
    <property type="component" value="Unassembled WGS sequence"/>
</dbReference>
<dbReference type="GO" id="GO:1904680">
    <property type="term" value="F:peptide transmembrane transporter activity"/>
    <property type="evidence" value="ECO:0007669"/>
    <property type="project" value="TreeGrafter"/>
</dbReference>
<feature type="signal peptide" evidence="4">
    <location>
        <begin position="1"/>
        <end position="30"/>
    </location>
</feature>
<dbReference type="SUPFAM" id="SSF53850">
    <property type="entry name" value="Periplasmic binding protein-like II"/>
    <property type="match status" value="1"/>
</dbReference>
<feature type="domain" description="Solute-binding protein family 5" evidence="5">
    <location>
        <begin position="82"/>
        <end position="427"/>
    </location>
</feature>
<keyword evidence="3 4" id="KW-0732">Signal</keyword>
<evidence type="ECO:0000256" key="2">
    <source>
        <dbReference type="ARBA" id="ARBA00022448"/>
    </source>
</evidence>